<dbReference type="Proteomes" id="UP000198393">
    <property type="component" value="Unassembled WGS sequence"/>
</dbReference>
<protein>
    <submittedName>
        <fullName evidence="2">Uncharacterized protein</fullName>
    </submittedName>
</protein>
<dbReference type="AlphaFoldDB" id="A0A239M6S2"/>
<accession>A0A239M6S2</accession>
<organism evidence="2 3">
    <name type="scientific">Ekhidna lutea</name>
    <dbReference type="NCBI Taxonomy" id="447679"/>
    <lineage>
        <taxon>Bacteria</taxon>
        <taxon>Pseudomonadati</taxon>
        <taxon>Bacteroidota</taxon>
        <taxon>Cytophagia</taxon>
        <taxon>Cytophagales</taxon>
        <taxon>Reichenbachiellaceae</taxon>
        <taxon>Ekhidna</taxon>
    </lineage>
</organism>
<dbReference type="RefSeq" id="WP_089358306.1">
    <property type="nucleotide sequence ID" value="NZ_FZPD01000007.1"/>
</dbReference>
<sequence length="399" mass="45672">MKTSSLTKLIFTLITLLLTNHIYAQSDSKKLKNITSELADLSNQTFHSFVEDKAFKLIQNGNEIYDNSNTKTDLEKQYSKFLEVQNDIKSVVKGKYHSAYEQGKQNVLAGTVPGFTSRSLPKEEAQKLIKFSVNPALNEDWNSLTEYSHIMTEMEQLYRNIQVNGANKSSKIEYDSLDAIFKKNKYYKKVDIKIEESICSKNKKYLQTLKLNFGWIAEHTKNKSRPIADITERFNQSKRIADELIGNDCLYGFSVQDTLTKYQERIKNFNSISPKHEIQTEELDVSSFSEQEKKVDCAIANKFLELTGAIKTHFSSNKPSALTLINFYKDGLGMEYYRSYREQLTESGALFYDEILKIVGLIMYDIENGASSNRQAGIVMQTSFANSDLTTRKEKLCGK</sequence>
<proteinExistence type="predicted"/>
<keyword evidence="3" id="KW-1185">Reference proteome</keyword>
<dbReference type="EMBL" id="FZPD01000007">
    <property type="protein sequence ID" value="SNT37764.1"/>
    <property type="molecule type" value="Genomic_DNA"/>
</dbReference>
<reference evidence="2 3" key="1">
    <citation type="submission" date="2017-06" db="EMBL/GenBank/DDBJ databases">
        <authorList>
            <person name="Kim H.J."/>
            <person name="Triplett B.A."/>
        </authorList>
    </citation>
    <scope>NUCLEOTIDE SEQUENCE [LARGE SCALE GENOMIC DNA]</scope>
    <source>
        <strain evidence="2 3">DSM 19307</strain>
    </source>
</reference>
<evidence type="ECO:0000256" key="1">
    <source>
        <dbReference type="SAM" id="SignalP"/>
    </source>
</evidence>
<evidence type="ECO:0000313" key="2">
    <source>
        <dbReference type="EMBL" id="SNT37764.1"/>
    </source>
</evidence>
<gene>
    <name evidence="2" type="ORF">SAMN05421640_3632</name>
</gene>
<evidence type="ECO:0000313" key="3">
    <source>
        <dbReference type="Proteomes" id="UP000198393"/>
    </source>
</evidence>
<feature type="signal peptide" evidence="1">
    <location>
        <begin position="1"/>
        <end position="24"/>
    </location>
</feature>
<feature type="chain" id="PRO_5012444343" evidence="1">
    <location>
        <begin position="25"/>
        <end position="399"/>
    </location>
</feature>
<keyword evidence="1" id="KW-0732">Signal</keyword>
<name>A0A239M6S2_EKHLU</name>